<evidence type="ECO:0008006" key="4">
    <source>
        <dbReference type="Google" id="ProtNLM"/>
    </source>
</evidence>
<evidence type="ECO:0000313" key="3">
    <source>
        <dbReference type="Proteomes" id="UP001158598"/>
    </source>
</evidence>
<gene>
    <name evidence="2" type="ORF">MCNOR_0963</name>
</gene>
<organism evidence="2 3">
    <name type="scientific">Methylococcus capsulatus</name>
    <dbReference type="NCBI Taxonomy" id="414"/>
    <lineage>
        <taxon>Bacteria</taxon>
        <taxon>Pseudomonadati</taxon>
        <taxon>Pseudomonadota</taxon>
        <taxon>Gammaproteobacteria</taxon>
        <taxon>Methylococcales</taxon>
        <taxon>Methylococcaceae</taxon>
        <taxon>Methylococcus</taxon>
    </lineage>
</organism>
<accession>A0AA35XUB7</accession>
<proteinExistence type="predicted"/>
<reference evidence="2" key="1">
    <citation type="submission" date="2023-03" db="EMBL/GenBank/DDBJ databases">
        <authorList>
            <person name="Pearce D."/>
        </authorList>
    </citation>
    <scope>NUCLEOTIDE SEQUENCE</scope>
    <source>
        <strain evidence="2">Mc</strain>
    </source>
</reference>
<sequence>MAPACVYFRFVTLAMVGHGDIVPLGRVAGMPSHTGAIAGRMCVAILVARRVGMQFARSGDQARYKRDIKEERPWIGIPRGDGHRRPDCSSRRFLPHVPRSGWIPASTRMPIFRGTEPTLGSTGRRPGMRRWTGASSSWSMPRCAPRVGAGLPKAGGMPLWTSRS</sequence>
<dbReference type="SUPFAM" id="SSF81324">
    <property type="entry name" value="Voltage-gated potassium channels"/>
    <property type="match status" value="1"/>
</dbReference>
<dbReference type="AlphaFoldDB" id="A0AA35XUB7"/>
<evidence type="ECO:0000256" key="1">
    <source>
        <dbReference type="SAM" id="MobiDB-lite"/>
    </source>
</evidence>
<name>A0AA35XUB7_METCP</name>
<evidence type="ECO:0000313" key="2">
    <source>
        <dbReference type="EMBL" id="CAI8768020.1"/>
    </source>
</evidence>
<protein>
    <recommendedName>
        <fullName evidence="4">Potassium channel domain-containing protein</fullName>
    </recommendedName>
</protein>
<dbReference type="EMBL" id="OX458332">
    <property type="protein sequence ID" value="CAI8768020.1"/>
    <property type="molecule type" value="Genomic_DNA"/>
</dbReference>
<feature type="region of interest" description="Disordered" evidence="1">
    <location>
        <begin position="113"/>
        <end position="164"/>
    </location>
</feature>
<dbReference type="Proteomes" id="UP001158598">
    <property type="component" value="Chromosome"/>
</dbReference>